<protein>
    <submittedName>
        <fullName evidence="1">Uncharacterized protein</fullName>
    </submittedName>
</protein>
<organism evidence="1 2">
    <name type="scientific">Ulvibacter antarcticus</name>
    <dbReference type="NCBI Taxonomy" id="442714"/>
    <lineage>
        <taxon>Bacteria</taxon>
        <taxon>Pseudomonadati</taxon>
        <taxon>Bacteroidota</taxon>
        <taxon>Flavobacteriia</taxon>
        <taxon>Flavobacteriales</taxon>
        <taxon>Flavobacteriaceae</taxon>
        <taxon>Ulvibacter</taxon>
    </lineage>
</organism>
<dbReference type="Proteomes" id="UP000271339">
    <property type="component" value="Unassembled WGS sequence"/>
</dbReference>
<gene>
    <name evidence="1" type="ORF">BXY75_1792</name>
</gene>
<reference evidence="1 2" key="1">
    <citation type="submission" date="2018-10" db="EMBL/GenBank/DDBJ databases">
        <title>Genomic Encyclopedia of Archaeal and Bacterial Type Strains, Phase II (KMG-II): from individual species to whole genera.</title>
        <authorList>
            <person name="Goeker M."/>
        </authorList>
    </citation>
    <scope>NUCLEOTIDE SEQUENCE [LARGE SCALE GENOMIC DNA]</scope>
    <source>
        <strain evidence="1 2">DSM 23424</strain>
    </source>
</reference>
<proteinExistence type="predicted"/>
<dbReference type="Pfam" id="PF21857">
    <property type="entry name" value="DUF6913"/>
    <property type="match status" value="1"/>
</dbReference>
<dbReference type="OrthoDB" id="1430532at2"/>
<sequence length="172" mass="20133">MFKNLKRKSIRKQIEKNLHKRDLTNVNSSLKTLGFLVNEMEFQDFENLYDFADFLGIQRKDVRVFSFVEFQKKAPSLRQNQLNNKDVSWGGVISNQNAQEFLEREFDILIGYYKGSHEFLDLLVSESHAKFKVGATGADQRLFDLIIEIDIDKTTAFKTELKKYLTVLNKLK</sequence>
<dbReference type="AlphaFoldDB" id="A0A3L9YYM8"/>
<comment type="caution">
    <text evidence="1">The sequence shown here is derived from an EMBL/GenBank/DDBJ whole genome shotgun (WGS) entry which is preliminary data.</text>
</comment>
<dbReference type="InterPro" id="IPR054207">
    <property type="entry name" value="DUF6913"/>
</dbReference>
<accession>A0A3L9YYM8</accession>
<dbReference type="EMBL" id="REFC01000012">
    <property type="protein sequence ID" value="RMA64907.1"/>
    <property type="molecule type" value="Genomic_DNA"/>
</dbReference>
<keyword evidence="2" id="KW-1185">Reference proteome</keyword>
<evidence type="ECO:0000313" key="2">
    <source>
        <dbReference type="Proteomes" id="UP000271339"/>
    </source>
</evidence>
<evidence type="ECO:0000313" key="1">
    <source>
        <dbReference type="EMBL" id="RMA64907.1"/>
    </source>
</evidence>
<name>A0A3L9YYM8_9FLAO</name>
<dbReference type="RefSeq" id="WP_121907322.1">
    <property type="nucleotide sequence ID" value="NZ_REFC01000012.1"/>
</dbReference>